<dbReference type="Proteomes" id="UP000031197">
    <property type="component" value="Unassembled WGS sequence"/>
</dbReference>
<keyword evidence="1" id="KW-1133">Transmembrane helix</keyword>
<keyword evidence="1" id="KW-0472">Membrane</keyword>
<proteinExistence type="predicted"/>
<evidence type="ECO:0000313" key="3">
    <source>
        <dbReference type="Proteomes" id="UP000031197"/>
    </source>
</evidence>
<accession>A0A0B3Y907</accession>
<organism evidence="2 3">
    <name type="scientific">Alteromonas marina</name>
    <dbReference type="NCBI Taxonomy" id="203795"/>
    <lineage>
        <taxon>Bacteria</taxon>
        <taxon>Pseudomonadati</taxon>
        <taxon>Pseudomonadota</taxon>
        <taxon>Gammaproteobacteria</taxon>
        <taxon>Alteromonadales</taxon>
        <taxon>Alteromonadaceae</taxon>
        <taxon>Alteromonas/Salinimonas group</taxon>
        <taxon>Alteromonas</taxon>
    </lineage>
</organism>
<name>A0A0B3Y907_9ALTE</name>
<dbReference type="AlphaFoldDB" id="A0A0B3Y907"/>
<protein>
    <submittedName>
        <fullName evidence="2">Uncharacterized protein</fullName>
    </submittedName>
</protein>
<feature type="transmembrane region" description="Helical" evidence="1">
    <location>
        <begin position="21"/>
        <end position="41"/>
    </location>
</feature>
<dbReference type="EMBL" id="JWLW01000033">
    <property type="protein sequence ID" value="KHT48636.1"/>
    <property type="molecule type" value="Genomic_DNA"/>
</dbReference>
<evidence type="ECO:0000256" key="1">
    <source>
        <dbReference type="SAM" id="Phobius"/>
    </source>
</evidence>
<comment type="caution">
    <text evidence="2">The sequence shown here is derived from an EMBL/GenBank/DDBJ whole genome shotgun (WGS) entry which is preliminary data.</text>
</comment>
<keyword evidence="3" id="KW-1185">Reference proteome</keyword>
<dbReference type="RefSeq" id="WP_039222184.1">
    <property type="nucleotide sequence ID" value="NZ_JWLW01000033.1"/>
</dbReference>
<dbReference type="OrthoDB" id="9912998at2"/>
<gene>
    <name evidence="2" type="ORF">RJ41_14275</name>
</gene>
<keyword evidence="1" id="KW-0812">Transmembrane</keyword>
<reference evidence="2 3" key="1">
    <citation type="submission" date="2014-12" db="EMBL/GenBank/DDBJ databases">
        <title>Genome sequencing of Alteromonas marina AD001.</title>
        <authorList>
            <person name="Adrian T.G.S."/>
            <person name="Chan K.G."/>
        </authorList>
    </citation>
    <scope>NUCLEOTIDE SEQUENCE [LARGE SCALE GENOMIC DNA]</scope>
    <source>
        <strain evidence="2 3">AD001</strain>
    </source>
</reference>
<evidence type="ECO:0000313" key="2">
    <source>
        <dbReference type="EMBL" id="KHT48636.1"/>
    </source>
</evidence>
<sequence>MKISEFSLPLFKGSHSNFEEYFIKTILFITSFLLIFTNALANGATNALACMAGASADIDGSNSYPTDASSIRFILSLDKKSDDLSAIKLKYTGIMEGMPETWYKCSVNAMGNLYTCVNGSEVVWYYPDQKHGVIANLSISTLIKENRANAAGLYNYSCSTF</sequence>